<keyword evidence="11" id="KW-1185">Reference proteome</keyword>
<comment type="cofactor">
    <cofactor evidence="1 8">
        <name>heme</name>
        <dbReference type="ChEBI" id="CHEBI:30413"/>
    </cofactor>
</comment>
<dbReference type="PANTHER" id="PTHR24305:SF187">
    <property type="entry name" value="P450, PUTATIVE (EUROFUNG)-RELATED"/>
    <property type="match status" value="1"/>
</dbReference>
<dbReference type="GO" id="GO:0004497">
    <property type="term" value="F:monooxygenase activity"/>
    <property type="evidence" value="ECO:0007669"/>
    <property type="project" value="UniProtKB-KW"/>
</dbReference>
<keyword evidence="6 8" id="KW-0408">Iron</keyword>
<dbReference type="GO" id="GO:0016705">
    <property type="term" value="F:oxidoreductase activity, acting on paired donors, with incorporation or reduction of molecular oxygen"/>
    <property type="evidence" value="ECO:0007669"/>
    <property type="project" value="InterPro"/>
</dbReference>
<comment type="similarity">
    <text evidence="3">Belongs to the cytochrome P450 family.</text>
</comment>
<evidence type="ECO:0000256" key="9">
    <source>
        <dbReference type="SAM" id="Phobius"/>
    </source>
</evidence>
<keyword evidence="4 8" id="KW-0479">Metal-binding</keyword>
<keyword evidence="9" id="KW-1133">Transmembrane helix</keyword>
<dbReference type="PRINTS" id="PR00463">
    <property type="entry name" value="EP450I"/>
</dbReference>
<reference evidence="10" key="1">
    <citation type="submission" date="2016-06" db="EMBL/GenBank/DDBJ databases">
        <title>Draft Genome sequence of the fungus Inonotus baumii.</title>
        <authorList>
            <person name="Zhu H."/>
            <person name="Lin W."/>
        </authorList>
    </citation>
    <scope>NUCLEOTIDE SEQUENCE</scope>
    <source>
        <strain evidence="10">821</strain>
    </source>
</reference>
<evidence type="ECO:0000256" key="5">
    <source>
        <dbReference type="ARBA" id="ARBA00023002"/>
    </source>
</evidence>
<dbReference type="PANTHER" id="PTHR24305">
    <property type="entry name" value="CYTOCHROME P450"/>
    <property type="match status" value="1"/>
</dbReference>
<dbReference type="AlphaFoldDB" id="A0A9Q5NF76"/>
<dbReference type="GO" id="GO:0005506">
    <property type="term" value="F:iron ion binding"/>
    <property type="evidence" value="ECO:0007669"/>
    <property type="project" value="InterPro"/>
</dbReference>
<evidence type="ECO:0000256" key="3">
    <source>
        <dbReference type="ARBA" id="ARBA00010617"/>
    </source>
</evidence>
<evidence type="ECO:0000256" key="1">
    <source>
        <dbReference type="ARBA" id="ARBA00001971"/>
    </source>
</evidence>
<keyword evidence="9" id="KW-0472">Membrane</keyword>
<proteinExistence type="inferred from homology"/>
<name>A0A9Q5NF76_SANBA</name>
<evidence type="ECO:0000256" key="2">
    <source>
        <dbReference type="ARBA" id="ARBA00005179"/>
    </source>
</evidence>
<protein>
    <submittedName>
        <fullName evidence="10">High nitrogen upregulated cytochrome P450 monooxygenase 1</fullName>
    </submittedName>
</protein>
<dbReference type="OrthoDB" id="6692864at2759"/>
<feature type="binding site" description="axial binding residue" evidence="8">
    <location>
        <position position="524"/>
    </location>
    <ligand>
        <name>heme</name>
        <dbReference type="ChEBI" id="CHEBI:30413"/>
    </ligand>
    <ligandPart>
        <name>Fe</name>
        <dbReference type="ChEBI" id="CHEBI:18248"/>
    </ligandPart>
</feature>
<dbReference type="InterPro" id="IPR001128">
    <property type="entry name" value="Cyt_P450"/>
</dbReference>
<keyword evidence="9" id="KW-0812">Transmembrane</keyword>
<dbReference type="InterPro" id="IPR036396">
    <property type="entry name" value="Cyt_P450_sf"/>
</dbReference>
<keyword evidence="8" id="KW-0349">Heme</keyword>
<evidence type="ECO:0000256" key="4">
    <source>
        <dbReference type="ARBA" id="ARBA00022723"/>
    </source>
</evidence>
<dbReference type="GO" id="GO:0020037">
    <property type="term" value="F:heme binding"/>
    <property type="evidence" value="ECO:0007669"/>
    <property type="project" value="InterPro"/>
</dbReference>
<dbReference type="SUPFAM" id="SSF48264">
    <property type="entry name" value="Cytochrome P450"/>
    <property type="match status" value="1"/>
</dbReference>
<accession>A0A9Q5NF76</accession>
<dbReference type="InterPro" id="IPR002401">
    <property type="entry name" value="Cyt_P450_E_grp-I"/>
</dbReference>
<dbReference type="Proteomes" id="UP000757232">
    <property type="component" value="Unassembled WGS sequence"/>
</dbReference>
<gene>
    <name evidence="10" type="ORF">A7U60_g692</name>
</gene>
<keyword evidence="5" id="KW-0560">Oxidoreductase</keyword>
<dbReference type="EMBL" id="LNZH02000045">
    <property type="protein sequence ID" value="OCB91984.1"/>
    <property type="molecule type" value="Genomic_DNA"/>
</dbReference>
<dbReference type="InterPro" id="IPR050121">
    <property type="entry name" value="Cytochrome_P450_monoxygenase"/>
</dbReference>
<evidence type="ECO:0000313" key="11">
    <source>
        <dbReference type="Proteomes" id="UP000757232"/>
    </source>
</evidence>
<evidence type="ECO:0000313" key="10">
    <source>
        <dbReference type="EMBL" id="OCB91984.1"/>
    </source>
</evidence>
<dbReference type="Gene3D" id="1.10.630.10">
    <property type="entry name" value="Cytochrome P450"/>
    <property type="match status" value="1"/>
</dbReference>
<dbReference type="PRINTS" id="PR00385">
    <property type="entry name" value="P450"/>
</dbReference>
<comment type="pathway">
    <text evidence="2">Secondary metabolite biosynthesis.</text>
</comment>
<feature type="transmembrane region" description="Helical" evidence="9">
    <location>
        <begin position="15"/>
        <end position="34"/>
    </location>
</feature>
<evidence type="ECO:0000256" key="8">
    <source>
        <dbReference type="PIRSR" id="PIRSR602401-1"/>
    </source>
</evidence>
<evidence type="ECO:0000256" key="6">
    <source>
        <dbReference type="ARBA" id="ARBA00023004"/>
    </source>
</evidence>
<evidence type="ECO:0000256" key="7">
    <source>
        <dbReference type="ARBA" id="ARBA00023033"/>
    </source>
</evidence>
<feature type="transmembrane region" description="Helical" evidence="9">
    <location>
        <begin position="46"/>
        <end position="65"/>
    </location>
</feature>
<sequence length="586" mass="65725">MTSLVMDVFSSLPRLAPIESMLVPAAFGLVTYLIYKRFEILPSSELATVFLLFVVPLASSVFLLHHYSDGLAVLSGFSIYYASLLSSIAVYRASPWHPLARYPGPFLAKVSQFWLARETTKGKWHETLKELHDKYGAYVRVGPNQLSFVDASLIPKIMGSDGMPKGPMFDGARIPHVPANVVAIRDLSEHAQLRKPWAKGLSTAAIKEYSPTVVKRALQLAEELDKFAEKGESTDLAMWMSRFAFDFMGDMVFGGAFELMKEGDTSGIWGMITEQMKAQALLQRLPWSVHIVHKLPFVVAAMAKFTKFVNDCVARRSNRGARVKDLFYYLANEDSDTALSRSEKSSMPYGNVSHELALLRENCKVAIVAGSDTTATTISNMFYYLMTNKEVLARLRNELDEAFPPGDGEPFDFVKLSELKILNAVINETLRLQPPVPTDLQRAPAAGSGSKRIGEHIIPEGTSVNISPYVLHRQARYFSPMPEKFWIDRWLQSPTSKVEPDSTSAHYIHDTSAYIPFAYGPANCAGKALALAEIRSVTALLLQRFDIDLVEELRNEYVEKNKWEKEINSFFVFRLGELRVVIKRRA</sequence>
<dbReference type="Pfam" id="PF00067">
    <property type="entry name" value="p450"/>
    <property type="match status" value="1"/>
</dbReference>
<keyword evidence="7 10" id="KW-0503">Monooxygenase</keyword>
<organism evidence="10 11">
    <name type="scientific">Sanghuangporus baumii</name>
    <name type="common">Phellinus baumii</name>
    <dbReference type="NCBI Taxonomy" id="108892"/>
    <lineage>
        <taxon>Eukaryota</taxon>
        <taxon>Fungi</taxon>
        <taxon>Dikarya</taxon>
        <taxon>Basidiomycota</taxon>
        <taxon>Agaricomycotina</taxon>
        <taxon>Agaricomycetes</taxon>
        <taxon>Hymenochaetales</taxon>
        <taxon>Hymenochaetaceae</taxon>
        <taxon>Sanghuangporus</taxon>
    </lineage>
</organism>
<comment type="caution">
    <text evidence="10">The sequence shown here is derived from an EMBL/GenBank/DDBJ whole genome shotgun (WGS) entry which is preliminary data.</text>
</comment>